<evidence type="ECO:0000256" key="5">
    <source>
        <dbReference type="ARBA" id="ARBA00014165"/>
    </source>
</evidence>
<dbReference type="Pfam" id="PF01263">
    <property type="entry name" value="Aldose_epim"/>
    <property type="match status" value="1"/>
</dbReference>
<evidence type="ECO:0000256" key="2">
    <source>
        <dbReference type="ARBA" id="ARBA00005028"/>
    </source>
</evidence>
<feature type="binding site" evidence="11">
    <location>
        <begin position="213"/>
        <end position="215"/>
    </location>
    <ligand>
        <name>beta-D-galactose</name>
        <dbReference type="ChEBI" id="CHEBI:27667"/>
    </ligand>
</feature>
<evidence type="ECO:0000256" key="6">
    <source>
        <dbReference type="ARBA" id="ARBA00023235"/>
    </source>
</evidence>
<dbReference type="GO" id="GO:0030246">
    <property type="term" value="F:carbohydrate binding"/>
    <property type="evidence" value="ECO:0007669"/>
    <property type="project" value="InterPro"/>
</dbReference>
<dbReference type="UniPathway" id="UPA00242"/>
<gene>
    <name evidence="12" type="primary">mro</name>
    <name evidence="12" type="ORF">ROSSTS7063_03011</name>
</gene>
<feature type="active site" description="Proton donor" evidence="9">
    <location>
        <position position="213"/>
    </location>
</feature>
<dbReference type="PANTHER" id="PTHR10091">
    <property type="entry name" value="ALDOSE-1-EPIMERASE"/>
    <property type="match status" value="1"/>
</dbReference>
<organism evidence="12 13">
    <name type="scientific">Blautia obeum</name>
    <dbReference type="NCBI Taxonomy" id="40520"/>
    <lineage>
        <taxon>Bacteria</taxon>
        <taxon>Bacillati</taxon>
        <taxon>Bacillota</taxon>
        <taxon>Clostridia</taxon>
        <taxon>Lachnospirales</taxon>
        <taxon>Lachnospiraceae</taxon>
        <taxon>Blautia</taxon>
    </lineage>
</organism>
<evidence type="ECO:0000313" key="12">
    <source>
        <dbReference type="EMBL" id="VUX19658.1"/>
    </source>
</evidence>
<comment type="catalytic activity">
    <reaction evidence="1 8">
        <text>alpha-D-glucose = beta-D-glucose</text>
        <dbReference type="Rhea" id="RHEA:10264"/>
        <dbReference type="ChEBI" id="CHEBI:15903"/>
        <dbReference type="ChEBI" id="CHEBI:17925"/>
        <dbReference type="EC" id="5.1.3.3"/>
    </reaction>
</comment>
<dbReference type="InterPro" id="IPR014718">
    <property type="entry name" value="GH-type_carb-bd"/>
</dbReference>
<evidence type="ECO:0000256" key="1">
    <source>
        <dbReference type="ARBA" id="ARBA00001614"/>
    </source>
</evidence>
<keyword evidence="13" id="KW-1185">Reference proteome</keyword>
<evidence type="ECO:0000256" key="10">
    <source>
        <dbReference type="PIRSR" id="PIRSR005096-2"/>
    </source>
</evidence>
<keyword evidence="7 8" id="KW-0119">Carbohydrate metabolism</keyword>
<evidence type="ECO:0000256" key="7">
    <source>
        <dbReference type="ARBA" id="ARBA00023277"/>
    </source>
</evidence>
<evidence type="ECO:0000256" key="11">
    <source>
        <dbReference type="PIRSR" id="PIRSR005096-3"/>
    </source>
</evidence>
<dbReference type="InterPro" id="IPR015443">
    <property type="entry name" value="Aldose_1-epimerase"/>
</dbReference>
<accession>A0A564UJL2</accession>
<dbReference type="CDD" id="cd09019">
    <property type="entry name" value="galactose_mutarotase_like"/>
    <property type="match status" value="1"/>
</dbReference>
<proteinExistence type="inferred from homology"/>
<dbReference type="SUPFAM" id="SSF74650">
    <property type="entry name" value="Galactose mutarotase-like"/>
    <property type="match status" value="1"/>
</dbReference>
<feature type="active site" description="Proton acceptor" evidence="9">
    <location>
        <position position="350"/>
    </location>
</feature>
<dbReference type="GO" id="GO:0006006">
    <property type="term" value="P:glucose metabolic process"/>
    <property type="evidence" value="ECO:0007669"/>
    <property type="project" value="TreeGrafter"/>
</dbReference>
<protein>
    <recommendedName>
        <fullName evidence="5 8">Aldose 1-epimerase</fullName>
        <ecNumber evidence="4 8">5.1.3.3</ecNumber>
    </recommendedName>
</protein>
<feature type="binding site" evidence="11">
    <location>
        <begin position="114"/>
        <end position="115"/>
    </location>
    <ligand>
        <name>beta-D-galactose</name>
        <dbReference type="ChEBI" id="CHEBI:27667"/>
    </ligand>
</feature>
<evidence type="ECO:0000256" key="3">
    <source>
        <dbReference type="ARBA" id="ARBA00006206"/>
    </source>
</evidence>
<feature type="binding site" evidence="10">
    <location>
        <position position="285"/>
    </location>
    <ligand>
        <name>beta-D-galactose</name>
        <dbReference type="ChEBI" id="CHEBI:27667"/>
    </ligand>
</feature>
<dbReference type="InterPro" id="IPR008183">
    <property type="entry name" value="Aldose_1/G6P_1-epimerase"/>
</dbReference>
<reference evidence="12 13" key="1">
    <citation type="submission" date="2019-07" db="EMBL/GenBank/DDBJ databases">
        <authorList>
            <person name="Hibberd C M."/>
            <person name="Gehrig L. J."/>
            <person name="Chang H.-W."/>
            <person name="Venkatesh S."/>
        </authorList>
    </citation>
    <scope>NUCLEOTIDE SEQUENCE [LARGE SCALE GENOMIC DNA]</scope>
    <source>
        <strain evidence="12">Ruminococcus_obeum_SSTS_Bg7063</strain>
    </source>
</reference>
<evidence type="ECO:0000313" key="13">
    <source>
        <dbReference type="Proteomes" id="UP000409147"/>
    </source>
</evidence>
<dbReference type="GO" id="GO:0033499">
    <property type="term" value="P:galactose catabolic process via UDP-galactose, Leloir pathway"/>
    <property type="evidence" value="ECO:0007669"/>
    <property type="project" value="TreeGrafter"/>
</dbReference>
<dbReference type="InterPro" id="IPR011013">
    <property type="entry name" value="Gal_mutarotase_sf_dom"/>
</dbReference>
<dbReference type="EMBL" id="CABHNB010000043">
    <property type="protein sequence ID" value="VUX19658.1"/>
    <property type="molecule type" value="Genomic_DNA"/>
</dbReference>
<comment type="pathway">
    <text evidence="2 8">Carbohydrate metabolism; hexose metabolism.</text>
</comment>
<dbReference type="PROSITE" id="PS00545">
    <property type="entry name" value="ALDOSE_1_EPIMERASE"/>
    <property type="match status" value="1"/>
</dbReference>
<name>A0A564UJL2_9FIRM</name>
<dbReference type="InterPro" id="IPR018052">
    <property type="entry name" value="Ald1_epimerase_CS"/>
</dbReference>
<dbReference type="InterPro" id="IPR047215">
    <property type="entry name" value="Galactose_mutarotase-like"/>
</dbReference>
<dbReference type="PIRSF" id="PIRSF005096">
    <property type="entry name" value="GALM"/>
    <property type="match status" value="1"/>
</dbReference>
<keyword evidence="6 8" id="KW-0413">Isomerase</keyword>
<dbReference type="AlphaFoldDB" id="A0A564UJL2"/>
<sequence>MEGNGIPGPVKKEMSHRDMALFLKEYKSSGIGGRNMVTQRTFGTLPSGEEVKIYHLENKSGAFAEVLQFGAILVKLCVPDRDGRLTDVVLGYDDLAGYEVNGCFFGATIGRSGNRIAQSRFTLDGKEIVLTPNEGANNLHSGPDGFEKKMWTASEISEDKNAVTFSRISPDGENGFPGEFNVSVTYEMTEENELRIVYGGVCDQTTIANMTNHSYFNLAGEGSGSAMDQYVTIHAEQYTPVGEGSIPLGENVAVEGTPMDFRKAHKIGDEIEADFEQLRITGGYDHNYVTDGYNKASIREIAEAWSEKTGIQMNVLTDCPCVQFYAANFVDQEHGKNGHVYNKREAFCLETQVEPNAVNVENFHSPILEAGERYYSETIYRFSVKK</sequence>
<dbReference type="NCBIfam" id="NF008277">
    <property type="entry name" value="PRK11055.1"/>
    <property type="match status" value="1"/>
</dbReference>
<dbReference type="GO" id="GO:0004034">
    <property type="term" value="F:aldose 1-epimerase activity"/>
    <property type="evidence" value="ECO:0007669"/>
    <property type="project" value="UniProtKB-EC"/>
</dbReference>
<comment type="similarity">
    <text evidence="3 8">Belongs to the aldose epimerase family.</text>
</comment>
<dbReference type="Proteomes" id="UP000409147">
    <property type="component" value="Unassembled WGS sequence"/>
</dbReference>
<dbReference type="Gene3D" id="2.70.98.10">
    <property type="match status" value="1"/>
</dbReference>
<evidence type="ECO:0000256" key="8">
    <source>
        <dbReference type="PIRNR" id="PIRNR005096"/>
    </source>
</evidence>
<evidence type="ECO:0000256" key="9">
    <source>
        <dbReference type="PIRSR" id="PIRSR005096-1"/>
    </source>
</evidence>
<dbReference type="EC" id="5.1.3.3" evidence="4 8"/>
<evidence type="ECO:0000256" key="4">
    <source>
        <dbReference type="ARBA" id="ARBA00013185"/>
    </source>
</evidence>
<dbReference type="PANTHER" id="PTHR10091:SF0">
    <property type="entry name" value="GALACTOSE MUTAROTASE"/>
    <property type="match status" value="1"/>
</dbReference>